<dbReference type="InterPro" id="IPR004651">
    <property type="entry name" value="HisF"/>
</dbReference>
<comment type="function">
    <text evidence="8">IGPS catalyzes the conversion of PRFAR and glutamine to IGP, AICAR and glutamate. The HisF subunit catalyzes the cyclization activity that produces IGP and AICAR from PRFAR using the ammonia provided by the HisH subunit.</text>
</comment>
<evidence type="ECO:0000256" key="10">
    <source>
        <dbReference type="ARBA" id="ARBA00047838"/>
    </source>
</evidence>
<dbReference type="InterPro" id="IPR011060">
    <property type="entry name" value="RibuloseP-bd_barrel"/>
</dbReference>
<dbReference type="Gene3D" id="3.20.20.70">
    <property type="entry name" value="Aldolase class I"/>
    <property type="match status" value="1"/>
</dbReference>
<evidence type="ECO:0000313" key="13">
    <source>
        <dbReference type="Proteomes" id="UP000672039"/>
    </source>
</evidence>
<evidence type="ECO:0000256" key="11">
    <source>
        <dbReference type="RuleBase" id="RU003657"/>
    </source>
</evidence>
<dbReference type="NCBIfam" id="NF038364">
    <property type="entry name" value="AglZ_HisF2_fam"/>
    <property type="match status" value="1"/>
</dbReference>
<keyword evidence="7 12" id="KW-0456">Lyase</keyword>
<evidence type="ECO:0000256" key="9">
    <source>
        <dbReference type="ARBA" id="ARBA00030264"/>
    </source>
</evidence>
<dbReference type="Pfam" id="PF00977">
    <property type="entry name" value="His_biosynth"/>
    <property type="match status" value="1"/>
</dbReference>
<evidence type="ECO:0000256" key="7">
    <source>
        <dbReference type="ARBA" id="ARBA00023239"/>
    </source>
</evidence>
<reference evidence="12 13" key="1">
    <citation type="submission" date="2021-04" db="EMBL/GenBank/DDBJ databases">
        <title>Genomics, taxonomy and metabolism of representatives of sulfur bacteria of the genus Thiothrix: Thiothrix fructosivorans QT, Thiothrix unzii A1T and three new species, Thiothrix subterranea sp. nov., Thiothrix litoralis sp. nov. and 'Candidatus Thiothrix anitrata' sp. nov.</title>
        <authorList>
            <person name="Ravin N.V."/>
            <person name="Smolyakov D."/>
            <person name="Rudenko T.S."/>
            <person name="Mardanov A.V."/>
            <person name="Beletsky A.V."/>
            <person name="Markov N.D."/>
            <person name="Fomenkov A.I."/>
            <person name="Roberts R.J."/>
            <person name="Karnachuk O.V."/>
            <person name="Novikov A."/>
            <person name="Grabovich M.Y."/>
        </authorList>
    </citation>
    <scope>NUCLEOTIDE SEQUENCE [LARGE SCALE GENOMIC DNA]</scope>
    <source>
        <strain evidence="12 13">AS</strain>
    </source>
</reference>
<dbReference type="InterPro" id="IPR013785">
    <property type="entry name" value="Aldolase_TIM"/>
</dbReference>
<proteinExistence type="inferred from homology"/>
<keyword evidence="13" id="KW-1185">Reference proteome</keyword>
<evidence type="ECO:0000313" key="12">
    <source>
        <dbReference type="EMBL" id="QTR46420.1"/>
    </source>
</evidence>
<evidence type="ECO:0000256" key="3">
    <source>
        <dbReference type="ARBA" id="ARBA00011152"/>
    </source>
</evidence>
<dbReference type="SUPFAM" id="SSF51366">
    <property type="entry name" value="Ribulose-phoshate binding barrel"/>
    <property type="match status" value="1"/>
</dbReference>
<protein>
    <recommendedName>
        <fullName evidence="4">imidazole glycerol-phosphate synthase</fullName>
        <ecNumber evidence="4">4.3.2.10</ecNumber>
    </recommendedName>
    <alternativeName>
        <fullName evidence="9">IGP synthase cyclase subunit</fullName>
    </alternativeName>
</protein>
<comment type="subunit">
    <text evidence="3">Heterodimer of HisH and HisF.</text>
</comment>
<comment type="pathway">
    <text evidence="1">Amino-acid biosynthesis; L-histidine biosynthesis; L-histidine from 5-phospho-alpha-D-ribose 1-diphosphate: step 5/9.</text>
</comment>
<evidence type="ECO:0000256" key="4">
    <source>
        <dbReference type="ARBA" id="ARBA00012809"/>
    </source>
</evidence>
<dbReference type="PANTHER" id="PTHR21235">
    <property type="entry name" value="IMIDAZOLE GLYCEROL PHOSPHATE SYNTHASE SUBUNIT HISF/H IGP SYNTHASE SUBUNIT HISF/H"/>
    <property type="match status" value="1"/>
</dbReference>
<dbReference type="RefSeq" id="WP_210222756.1">
    <property type="nucleotide sequence ID" value="NZ_CP072801.1"/>
</dbReference>
<accession>A0ABX7WS04</accession>
<dbReference type="GO" id="GO:0016829">
    <property type="term" value="F:lyase activity"/>
    <property type="evidence" value="ECO:0007669"/>
    <property type="project" value="UniProtKB-KW"/>
</dbReference>
<evidence type="ECO:0000256" key="6">
    <source>
        <dbReference type="ARBA" id="ARBA00023102"/>
    </source>
</evidence>
<dbReference type="PANTHER" id="PTHR21235:SF2">
    <property type="entry name" value="IMIDAZOLE GLYCEROL PHOSPHATE SYNTHASE HISHF"/>
    <property type="match status" value="1"/>
</dbReference>
<keyword evidence="6 11" id="KW-0368">Histidine biosynthesis</keyword>
<evidence type="ECO:0000256" key="2">
    <source>
        <dbReference type="ARBA" id="ARBA00009667"/>
    </source>
</evidence>
<comment type="similarity">
    <text evidence="2 11">Belongs to the HisA/HisF family.</text>
</comment>
<gene>
    <name evidence="12" type="primary">hisF</name>
    <name evidence="12" type="ORF">J9253_00190</name>
</gene>
<dbReference type="InterPro" id="IPR006062">
    <property type="entry name" value="His_biosynth"/>
</dbReference>
<name>A0ABX7WS04_9GAMM</name>
<sequence>MLYPRLIPVLLIHNRGLVKTVKFKDPKYVGDPLNAVRIFNEKEVDELIVIDIDATVQGQEPDYKTIENLAAECRMPFCYGGGIKTVAQAKHILSLGVEKVSLSSAAIQTPNLISELAEQVGNQSVVVTLDVKKKLFSSKYEVFTHNGKNNTKQCPIELSKQLQALGAGEIVLNAIDHDGVMKGYDLELIRKIKNTISVPMTVVGGAGTLEHIADLYQQENLIGAAAGSLFVFKGKYKAVLINYPNTTEKHALYQSALKHS</sequence>
<dbReference type="InterPro" id="IPR050064">
    <property type="entry name" value="IGPS_HisA/HisF"/>
</dbReference>
<comment type="catalytic activity">
    <reaction evidence="10">
        <text>5-[(5-phospho-1-deoxy-D-ribulos-1-ylimino)methylamino]-1-(5-phospho-beta-D-ribosyl)imidazole-4-carboxamide + L-glutamine = D-erythro-1-(imidazol-4-yl)glycerol 3-phosphate + 5-amino-1-(5-phospho-beta-D-ribosyl)imidazole-4-carboxamide + L-glutamate + H(+)</text>
        <dbReference type="Rhea" id="RHEA:24793"/>
        <dbReference type="ChEBI" id="CHEBI:15378"/>
        <dbReference type="ChEBI" id="CHEBI:29985"/>
        <dbReference type="ChEBI" id="CHEBI:58278"/>
        <dbReference type="ChEBI" id="CHEBI:58359"/>
        <dbReference type="ChEBI" id="CHEBI:58475"/>
        <dbReference type="ChEBI" id="CHEBI:58525"/>
        <dbReference type="EC" id="4.3.2.10"/>
    </reaction>
</comment>
<dbReference type="EC" id="4.3.2.10" evidence="4"/>
<evidence type="ECO:0000256" key="8">
    <source>
        <dbReference type="ARBA" id="ARBA00025475"/>
    </source>
</evidence>
<keyword evidence="5 11" id="KW-0028">Amino-acid biosynthesis</keyword>
<dbReference type="Proteomes" id="UP000672039">
    <property type="component" value="Chromosome"/>
</dbReference>
<evidence type="ECO:0000256" key="1">
    <source>
        <dbReference type="ARBA" id="ARBA00005091"/>
    </source>
</evidence>
<organism evidence="12 13">
    <name type="scientific">Thiothrix litoralis</name>
    <dbReference type="NCBI Taxonomy" id="2891210"/>
    <lineage>
        <taxon>Bacteria</taxon>
        <taxon>Pseudomonadati</taxon>
        <taxon>Pseudomonadota</taxon>
        <taxon>Gammaproteobacteria</taxon>
        <taxon>Thiotrichales</taxon>
        <taxon>Thiotrichaceae</taxon>
        <taxon>Thiothrix</taxon>
    </lineage>
</organism>
<dbReference type="CDD" id="cd04731">
    <property type="entry name" value="HisF"/>
    <property type="match status" value="1"/>
</dbReference>
<evidence type="ECO:0000256" key="5">
    <source>
        <dbReference type="ARBA" id="ARBA00022605"/>
    </source>
</evidence>
<dbReference type="EMBL" id="CP072801">
    <property type="protein sequence ID" value="QTR46420.1"/>
    <property type="molecule type" value="Genomic_DNA"/>
</dbReference>